<protein>
    <recommendedName>
        <fullName evidence="7">Inositol 2-dehydrogenase</fullName>
    </recommendedName>
</protein>
<dbReference type="GO" id="GO:0006740">
    <property type="term" value="P:NADPH regeneration"/>
    <property type="evidence" value="ECO:0007669"/>
    <property type="project" value="TreeGrafter"/>
</dbReference>
<dbReference type="PANTHER" id="PTHR42840">
    <property type="entry name" value="NAD(P)-BINDING ROSSMANN-FOLD SUPERFAMILY PROTEIN-RELATED"/>
    <property type="match status" value="1"/>
</dbReference>
<evidence type="ECO:0000313" key="5">
    <source>
        <dbReference type="EMBL" id="KAK6195590.1"/>
    </source>
</evidence>
<dbReference type="InterPro" id="IPR000683">
    <property type="entry name" value="Gfo/Idh/MocA-like_OxRdtase_N"/>
</dbReference>
<reference evidence="5 6" key="1">
    <citation type="submission" date="2024-01" db="EMBL/GenBank/DDBJ databases">
        <title>The genome of the rayed Mediterranean limpet Patella caerulea (Linnaeus, 1758).</title>
        <authorList>
            <person name="Anh-Thu Weber A."/>
            <person name="Halstead-Nussloch G."/>
        </authorList>
    </citation>
    <scope>NUCLEOTIDE SEQUENCE [LARGE SCALE GENOMIC DNA]</scope>
    <source>
        <strain evidence="5">AATW-2023a</strain>
        <tissue evidence="5">Whole specimen</tissue>
    </source>
</reference>
<dbReference type="Pfam" id="PF01408">
    <property type="entry name" value="GFO_IDH_MocA"/>
    <property type="match status" value="1"/>
</dbReference>
<dbReference type="Pfam" id="PF22725">
    <property type="entry name" value="GFO_IDH_MocA_C3"/>
    <property type="match status" value="1"/>
</dbReference>
<dbReference type="EMBL" id="JAZGQO010000001">
    <property type="protein sequence ID" value="KAK6195590.1"/>
    <property type="molecule type" value="Genomic_DNA"/>
</dbReference>
<comment type="similarity">
    <text evidence="1">Belongs to the Gfo/Idh/MocA family.</text>
</comment>
<dbReference type="GO" id="GO:0016491">
    <property type="term" value="F:oxidoreductase activity"/>
    <property type="evidence" value="ECO:0007669"/>
    <property type="project" value="UniProtKB-KW"/>
</dbReference>
<comment type="caution">
    <text evidence="5">The sequence shown here is derived from an EMBL/GenBank/DDBJ whole genome shotgun (WGS) entry which is preliminary data.</text>
</comment>
<dbReference type="GO" id="GO:0000166">
    <property type="term" value="F:nucleotide binding"/>
    <property type="evidence" value="ECO:0007669"/>
    <property type="project" value="InterPro"/>
</dbReference>
<dbReference type="InterPro" id="IPR055170">
    <property type="entry name" value="GFO_IDH_MocA-like_dom"/>
</dbReference>
<keyword evidence="2" id="KW-0560">Oxidoreductase</keyword>
<dbReference type="Proteomes" id="UP001347796">
    <property type="component" value="Unassembled WGS sequence"/>
</dbReference>
<dbReference type="SUPFAM" id="SSF55347">
    <property type="entry name" value="Glyceraldehyde-3-phosphate dehydrogenase-like, C-terminal domain"/>
    <property type="match status" value="1"/>
</dbReference>
<name>A0AAN8KF07_PATCE</name>
<organism evidence="5 6">
    <name type="scientific">Patella caerulea</name>
    <name type="common">Rayed Mediterranean limpet</name>
    <dbReference type="NCBI Taxonomy" id="87958"/>
    <lineage>
        <taxon>Eukaryota</taxon>
        <taxon>Metazoa</taxon>
        <taxon>Spiralia</taxon>
        <taxon>Lophotrochozoa</taxon>
        <taxon>Mollusca</taxon>
        <taxon>Gastropoda</taxon>
        <taxon>Patellogastropoda</taxon>
        <taxon>Patelloidea</taxon>
        <taxon>Patellidae</taxon>
        <taxon>Patella</taxon>
    </lineage>
</organism>
<evidence type="ECO:0000313" key="6">
    <source>
        <dbReference type="Proteomes" id="UP001347796"/>
    </source>
</evidence>
<keyword evidence="6" id="KW-1185">Reference proteome</keyword>
<feature type="domain" description="GFO/IDH/MocA-like oxidoreductase" evidence="4">
    <location>
        <begin position="137"/>
        <end position="253"/>
    </location>
</feature>
<dbReference type="InterPro" id="IPR036291">
    <property type="entry name" value="NAD(P)-bd_dom_sf"/>
</dbReference>
<sequence>MASVFGVAIIGMGNMGLVHFKNCIMSPRAIVRWVVRQNVENAKRWVKSYNLPVKCTSPDNIDHVLNDDSVNAVIICSPTDTHENLVTKSLEAGKHVFAEKPITPNLESTKKCYDLAEQKNKSLLCAFHRRFDPSFSQLYDNLQNKALGDLRLLKISSHDMTPPPIEYVKISGGILSDSTIHDIDMSSWLAGSKPTSIYVQSSAFDKDIAKYDCDLVVVTITFNNGVISVIDNGRQVSYGYHQQLEALCDKGVLNVTNRRVDQLEVSSAEQSVLPSIDQHFSTRYTDAYRLELDHFIDVIQGKCEMKVSKDQVLQVHALIETGRKSQSLKKPVLL</sequence>
<accession>A0AAN8KF07</accession>
<evidence type="ECO:0000256" key="1">
    <source>
        <dbReference type="ARBA" id="ARBA00010928"/>
    </source>
</evidence>
<proteinExistence type="inferred from homology"/>
<gene>
    <name evidence="5" type="ORF">SNE40_000989</name>
</gene>
<feature type="domain" description="Gfo/Idh/MocA-like oxidoreductase N-terminal" evidence="3">
    <location>
        <begin position="5"/>
        <end position="124"/>
    </location>
</feature>
<evidence type="ECO:0000256" key="2">
    <source>
        <dbReference type="ARBA" id="ARBA00023002"/>
    </source>
</evidence>
<dbReference type="PANTHER" id="PTHR42840:SF3">
    <property type="entry name" value="BINDING ROSSMANN FOLD OXIDOREDUCTASE, PUTATIVE (AFU_ORTHOLOGUE AFUA_2G10240)-RELATED"/>
    <property type="match status" value="1"/>
</dbReference>
<evidence type="ECO:0000259" key="4">
    <source>
        <dbReference type="Pfam" id="PF22725"/>
    </source>
</evidence>
<dbReference type="Gene3D" id="3.30.360.10">
    <property type="entry name" value="Dihydrodipicolinate Reductase, domain 2"/>
    <property type="match status" value="1"/>
</dbReference>
<dbReference type="AlphaFoldDB" id="A0AAN8KF07"/>
<dbReference type="Gene3D" id="3.40.50.720">
    <property type="entry name" value="NAD(P)-binding Rossmann-like Domain"/>
    <property type="match status" value="1"/>
</dbReference>
<dbReference type="GO" id="GO:0005737">
    <property type="term" value="C:cytoplasm"/>
    <property type="evidence" value="ECO:0007669"/>
    <property type="project" value="TreeGrafter"/>
</dbReference>
<evidence type="ECO:0008006" key="7">
    <source>
        <dbReference type="Google" id="ProtNLM"/>
    </source>
</evidence>
<dbReference type="SUPFAM" id="SSF51735">
    <property type="entry name" value="NAD(P)-binding Rossmann-fold domains"/>
    <property type="match status" value="1"/>
</dbReference>
<evidence type="ECO:0000259" key="3">
    <source>
        <dbReference type="Pfam" id="PF01408"/>
    </source>
</evidence>